<sequence length="123" mass="14415">PRIIRLLCVCSIIAVFLWKRDEIDKDAMINIFERDFESQTQQPESAGNKTEDINVRPEDITSCPSLQIPWPESDVYKEELERPLDWLNMTHLEHMRKHHPNFPTSVFSPVPSNRSHLMPAPHE</sequence>
<keyword evidence="4" id="KW-1185">Reference proteome</keyword>
<feature type="region of interest" description="Disordered" evidence="1">
    <location>
        <begin position="100"/>
        <end position="123"/>
    </location>
</feature>
<accession>A0AAN8WPW7</accession>
<reference evidence="3 4" key="1">
    <citation type="submission" date="2023-11" db="EMBL/GenBank/DDBJ databases">
        <title>Halocaridina rubra genome assembly.</title>
        <authorList>
            <person name="Smith C."/>
        </authorList>
    </citation>
    <scope>NUCLEOTIDE SEQUENCE [LARGE SCALE GENOMIC DNA]</scope>
    <source>
        <strain evidence="3">EP-1</strain>
        <tissue evidence="3">Whole</tissue>
    </source>
</reference>
<protein>
    <submittedName>
        <fullName evidence="3">Uncharacterized protein</fullName>
    </submittedName>
</protein>
<evidence type="ECO:0000313" key="4">
    <source>
        <dbReference type="Proteomes" id="UP001381693"/>
    </source>
</evidence>
<feature type="compositionally biased region" description="Polar residues" evidence="1">
    <location>
        <begin position="102"/>
        <end position="115"/>
    </location>
</feature>
<name>A0AAN8WPW7_HALRR</name>
<evidence type="ECO:0000256" key="1">
    <source>
        <dbReference type="SAM" id="MobiDB-lite"/>
    </source>
</evidence>
<dbReference type="Proteomes" id="UP001381693">
    <property type="component" value="Unassembled WGS sequence"/>
</dbReference>
<comment type="caution">
    <text evidence="3">The sequence shown here is derived from an EMBL/GenBank/DDBJ whole genome shotgun (WGS) entry which is preliminary data.</text>
</comment>
<feature type="non-terminal residue" evidence="3">
    <location>
        <position position="1"/>
    </location>
</feature>
<dbReference type="AlphaFoldDB" id="A0AAN8WPW7"/>
<feature type="compositionally biased region" description="Polar residues" evidence="1">
    <location>
        <begin position="38"/>
        <end position="48"/>
    </location>
</feature>
<evidence type="ECO:0000313" key="3">
    <source>
        <dbReference type="EMBL" id="KAK7070017.1"/>
    </source>
</evidence>
<feature type="compositionally biased region" description="Basic and acidic residues" evidence="1">
    <location>
        <begin position="49"/>
        <end position="58"/>
    </location>
</feature>
<organism evidence="3 4">
    <name type="scientific">Halocaridina rubra</name>
    <name type="common">Hawaiian red shrimp</name>
    <dbReference type="NCBI Taxonomy" id="373956"/>
    <lineage>
        <taxon>Eukaryota</taxon>
        <taxon>Metazoa</taxon>
        <taxon>Ecdysozoa</taxon>
        <taxon>Arthropoda</taxon>
        <taxon>Crustacea</taxon>
        <taxon>Multicrustacea</taxon>
        <taxon>Malacostraca</taxon>
        <taxon>Eumalacostraca</taxon>
        <taxon>Eucarida</taxon>
        <taxon>Decapoda</taxon>
        <taxon>Pleocyemata</taxon>
        <taxon>Caridea</taxon>
        <taxon>Atyoidea</taxon>
        <taxon>Atyidae</taxon>
        <taxon>Halocaridina</taxon>
    </lineage>
</organism>
<feature type="chain" id="PRO_5042870011" evidence="2">
    <location>
        <begin position="20"/>
        <end position="123"/>
    </location>
</feature>
<feature type="signal peptide" evidence="2">
    <location>
        <begin position="1"/>
        <end position="19"/>
    </location>
</feature>
<gene>
    <name evidence="3" type="ORF">SK128_027945</name>
</gene>
<feature type="region of interest" description="Disordered" evidence="1">
    <location>
        <begin position="36"/>
        <end position="58"/>
    </location>
</feature>
<proteinExistence type="predicted"/>
<evidence type="ECO:0000256" key="2">
    <source>
        <dbReference type="SAM" id="SignalP"/>
    </source>
</evidence>
<dbReference type="EMBL" id="JAXCGZ010015602">
    <property type="protein sequence ID" value="KAK7070017.1"/>
    <property type="molecule type" value="Genomic_DNA"/>
</dbReference>
<keyword evidence="2" id="KW-0732">Signal</keyword>